<dbReference type="InterPro" id="IPR004682">
    <property type="entry name" value="TRAP_DctP"/>
</dbReference>
<keyword evidence="6" id="KW-1185">Reference proteome</keyword>
<comment type="similarity">
    <text evidence="1">Belongs to the bacterial solute-binding protein 7 family.</text>
</comment>
<dbReference type="PANTHER" id="PTHR33376:SF7">
    <property type="entry name" value="C4-DICARBOXYLATE-BINDING PROTEIN DCTB"/>
    <property type="match status" value="1"/>
</dbReference>
<dbReference type="EMBL" id="FUXM01000006">
    <property type="protein sequence ID" value="SJZ74255.1"/>
    <property type="molecule type" value="Genomic_DNA"/>
</dbReference>
<dbReference type="RefSeq" id="WP_078664902.1">
    <property type="nucleotide sequence ID" value="NZ_FUXM01000006.1"/>
</dbReference>
<dbReference type="NCBIfam" id="NF037995">
    <property type="entry name" value="TRAP_S1"/>
    <property type="match status" value="1"/>
</dbReference>
<organism evidence="5 6">
    <name type="scientific">Carboxydocella sporoproducens DSM 16521</name>
    <dbReference type="NCBI Taxonomy" id="1121270"/>
    <lineage>
        <taxon>Bacteria</taxon>
        <taxon>Bacillati</taxon>
        <taxon>Bacillota</taxon>
        <taxon>Clostridia</taxon>
        <taxon>Eubacteriales</taxon>
        <taxon>Clostridiales Family XVI. Incertae Sedis</taxon>
        <taxon>Carboxydocella</taxon>
    </lineage>
</organism>
<reference evidence="6" key="1">
    <citation type="submission" date="2017-02" db="EMBL/GenBank/DDBJ databases">
        <authorList>
            <person name="Varghese N."/>
            <person name="Submissions S."/>
        </authorList>
    </citation>
    <scope>NUCLEOTIDE SEQUENCE [LARGE SCALE GENOMIC DNA]</scope>
    <source>
        <strain evidence="6">DSM 16521</strain>
    </source>
</reference>
<dbReference type="OrthoDB" id="9815946at2"/>
<dbReference type="PIRSF" id="PIRSF006470">
    <property type="entry name" value="DctB"/>
    <property type="match status" value="1"/>
</dbReference>
<protein>
    <submittedName>
        <fullName evidence="5">C4-dicarboxylate-binding protein DctP</fullName>
    </submittedName>
</protein>
<dbReference type="InterPro" id="IPR038404">
    <property type="entry name" value="TRAP_DctP_sf"/>
</dbReference>
<evidence type="ECO:0000256" key="2">
    <source>
        <dbReference type="ARBA" id="ARBA00022448"/>
    </source>
</evidence>
<proteinExistence type="inferred from homology"/>
<feature type="chain" id="PRO_5039166334" evidence="4">
    <location>
        <begin position="23"/>
        <end position="328"/>
    </location>
</feature>
<dbReference type="NCBIfam" id="TIGR00787">
    <property type="entry name" value="dctP"/>
    <property type="match status" value="1"/>
</dbReference>
<evidence type="ECO:0000313" key="5">
    <source>
        <dbReference type="EMBL" id="SJZ74255.1"/>
    </source>
</evidence>
<dbReference type="Proteomes" id="UP000189933">
    <property type="component" value="Unassembled WGS sequence"/>
</dbReference>
<keyword evidence="2" id="KW-0813">Transport</keyword>
<evidence type="ECO:0000256" key="1">
    <source>
        <dbReference type="ARBA" id="ARBA00009023"/>
    </source>
</evidence>
<evidence type="ECO:0000256" key="4">
    <source>
        <dbReference type="SAM" id="SignalP"/>
    </source>
</evidence>
<gene>
    <name evidence="5" type="ORF">SAMN02745885_00798</name>
</gene>
<evidence type="ECO:0000256" key="3">
    <source>
        <dbReference type="ARBA" id="ARBA00022729"/>
    </source>
</evidence>
<name>A0A1T4N5F6_9FIRM</name>
<accession>A0A1T4N5F6</accession>
<dbReference type="GO" id="GO:0030288">
    <property type="term" value="C:outer membrane-bounded periplasmic space"/>
    <property type="evidence" value="ECO:0007669"/>
    <property type="project" value="InterPro"/>
</dbReference>
<evidence type="ECO:0000313" key="6">
    <source>
        <dbReference type="Proteomes" id="UP000189933"/>
    </source>
</evidence>
<dbReference type="Gene3D" id="3.40.190.170">
    <property type="entry name" value="Bacterial extracellular solute-binding protein, family 7"/>
    <property type="match status" value="1"/>
</dbReference>
<dbReference type="GO" id="GO:0055085">
    <property type="term" value="P:transmembrane transport"/>
    <property type="evidence" value="ECO:0007669"/>
    <property type="project" value="InterPro"/>
</dbReference>
<dbReference type="Pfam" id="PF03480">
    <property type="entry name" value="DctP"/>
    <property type="match status" value="1"/>
</dbReference>
<dbReference type="InterPro" id="IPR018389">
    <property type="entry name" value="DctP_fam"/>
</dbReference>
<keyword evidence="3 4" id="KW-0732">Signal</keyword>
<sequence>MRKLLLVILVLAFLAGGCQTPARDFEQVSSQEKVILKFSHVVGDNTPKGRAARRWAQLVQERSRGRVEIQVFPNSTLYKDGEELAAVQKGYVQIIAPATSKLTEFSPVWQLLDLPFYYEDIDAVHRLLDGPVGEKLKQSLFARNLLVLAYWDNGFKVMAANRPLVKVSDFRDLNFRIMNSPMLAKQFRRLGANPVAMAFSDVYSALEKGQVEGSENPPSNLYSKKFYQLQKYITLSNHGYVGYAVVVNKSQWEALDQKIRQLLLDTLQEVTIWERQEAFKQNLEDLERIRRAQGTKIIELTPEQRKEWQRILMPLREELAQEIGEDWF</sequence>
<dbReference type="PROSITE" id="PS51257">
    <property type="entry name" value="PROKAR_LIPOPROTEIN"/>
    <property type="match status" value="1"/>
</dbReference>
<dbReference type="PANTHER" id="PTHR33376">
    <property type="match status" value="1"/>
</dbReference>
<feature type="signal peptide" evidence="4">
    <location>
        <begin position="1"/>
        <end position="22"/>
    </location>
</feature>
<dbReference type="AlphaFoldDB" id="A0A1T4N5F6"/>